<accession>A0A165M8Z1</accession>
<feature type="compositionally biased region" description="Acidic residues" evidence="1">
    <location>
        <begin position="126"/>
        <end position="135"/>
    </location>
</feature>
<feature type="compositionally biased region" description="Basic and acidic residues" evidence="1">
    <location>
        <begin position="152"/>
        <end position="161"/>
    </location>
</feature>
<dbReference type="EMBL" id="KV429107">
    <property type="protein sequence ID" value="KZT65376.1"/>
    <property type="molecule type" value="Genomic_DNA"/>
</dbReference>
<evidence type="ECO:0000313" key="3">
    <source>
        <dbReference type="Proteomes" id="UP000076727"/>
    </source>
</evidence>
<dbReference type="AlphaFoldDB" id="A0A165M8Z1"/>
<feature type="compositionally biased region" description="Basic and acidic residues" evidence="1">
    <location>
        <begin position="86"/>
        <end position="95"/>
    </location>
</feature>
<evidence type="ECO:0000313" key="2">
    <source>
        <dbReference type="EMBL" id="KZT65376.1"/>
    </source>
</evidence>
<dbReference type="STRING" id="1314783.A0A165M8Z1"/>
<feature type="compositionally biased region" description="Low complexity" evidence="1">
    <location>
        <begin position="12"/>
        <end position="47"/>
    </location>
</feature>
<protein>
    <submittedName>
        <fullName evidence="2">Uncharacterized protein</fullName>
    </submittedName>
</protein>
<dbReference type="Proteomes" id="UP000076727">
    <property type="component" value="Unassembled WGS sequence"/>
</dbReference>
<keyword evidence="3" id="KW-1185">Reference proteome</keyword>
<sequence>MSNSDVELSIERAPSACPSPSRSPSVRPGARSAPFKARSKSRSTSAAPVDVESESKREEAPTPVEPVATTSASSRPKVKSKSKSSSVKEVDDKPAKAKPVKSAPSHKRRKDTTGGPVKKRPRVILSDDESDEEEAPAPAQSGGKSHAQAAESSEKENEHHSGGAGKQRSGNADSKKPVGKKRRTKDEKDDDDNGASTITKKASSSALTRKVTSSHSKGAATLDKPPVPTRELDLSTLPLPLQEMQGMLIETLATSRASSMPPSSLYTALMSSRPALKEYQSTRHEGLMEKKEWMGVIEDVLEAGWSSSGVFGKVESTIKDAADHQLESQWFYVPEKDEDEERASLIRSMMPRPGKRSETKKSKQYYWRPLGKISRWDPEDDL</sequence>
<feature type="region of interest" description="Disordered" evidence="1">
    <location>
        <begin position="1"/>
        <end position="236"/>
    </location>
</feature>
<gene>
    <name evidence="2" type="ORF">DAEQUDRAFT_676979</name>
</gene>
<dbReference type="OrthoDB" id="5348546at2759"/>
<reference evidence="2 3" key="1">
    <citation type="journal article" date="2016" name="Mol. Biol. Evol.">
        <title>Comparative Genomics of Early-Diverging Mushroom-Forming Fungi Provides Insights into the Origins of Lignocellulose Decay Capabilities.</title>
        <authorList>
            <person name="Nagy L.G."/>
            <person name="Riley R."/>
            <person name="Tritt A."/>
            <person name="Adam C."/>
            <person name="Daum C."/>
            <person name="Floudas D."/>
            <person name="Sun H."/>
            <person name="Yadav J.S."/>
            <person name="Pangilinan J."/>
            <person name="Larsson K.H."/>
            <person name="Matsuura K."/>
            <person name="Barry K."/>
            <person name="Labutti K."/>
            <person name="Kuo R."/>
            <person name="Ohm R.A."/>
            <person name="Bhattacharya S.S."/>
            <person name="Shirouzu T."/>
            <person name="Yoshinaga Y."/>
            <person name="Martin F.M."/>
            <person name="Grigoriev I.V."/>
            <person name="Hibbett D.S."/>
        </authorList>
    </citation>
    <scope>NUCLEOTIDE SEQUENCE [LARGE SCALE GENOMIC DNA]</scope>
    <source>
        <strain evidence="2 3">L-15889</strain>
    </source>
</reference>
<proteinExistence type="predicted"/>
<evidence type="ECO:0000256" key="1">
    <source>
        <dbReference type="SAM" id="MobiDB-lite"/>
    </source>
</evidence>
<feature type="compositionally biased region" description="Low complexity" evidence="1">
    <location>
        <begin position="195"/>
        <end position="206"/>
    </location>
</feature>
<organism evidence="2 3">
    <name type="scientific">Daedalea quercina L-15889</name>
    <dbReference type="NCBI Taxonomy" id="1314783"/>
    <lineage>
        <taxon>Eukaryota</taxon>
        <taxon>Fungi</taxon>
        <taxon>Dikarya</taxon>
        <taxon>Basidiomycota</taxon>
        <taxon>Agaricomycotina</taxon>
        <taxon>Agaricomycetes</taxon>
        <taxon>Polyporales</taxon>
        <taxon>Fomitopsis</taxon>
    </lineage>
</organism>
<feature type="compositionally biased region" description="Basic residues" evidence="1">
    <location>
        <begin position="96"/>
        <end position="110"/>
    </location>
</feature>
<name>A0A165M8Z1_9APHY</name>